<comment type="cofactor">
    <cofactor evidence="1">
        <name>heme c</name>
        <dbReference type="ChEBI" id="CHEBI:61717"/>
    </cofactor>
</comment>
<dbReference type="AlphaFoldDB" id="A0A4Q0SG57"/>
<dbReference type="PROSITE" id="PS51007">
    <property type="entry name" value="CYTC"/>
    <property type="match status" value="1"/>
</dbReference>
<dbReference type="PRINTS" id="PR00605">
    <property type="entry name" value="CYTCHROMECIC"/>
</dbReference>
<sequence>MVGRGRVWSHPASAVQMPMLKSITLIAGIALSLSRDLYAQQSQAPNQDQSAKESDIEGGTMFATSCGFCHENGGRAAGKGPKLAGTTRSDEFIVERIKKGKSGAMPAFGGAFSESQIMAILAYIRSIEE</sequence>
<feature type="domain" description="Cytochrome c" evidence="9">
    <location>
        <begin position="53"/>
        <end position="128"/>
    </location>
</feature>
<evidence type="ECO:0000256" key="3">
    <source>
        <dbReference type="ARBA" id="ARBA00022617"/>
    </source>
</evidence>
<name>A0A4Q0SG57_9BRAD</name>
<comment type="caution">
    <text evidence="10">The sequence shown here is derived from an EMBL/GenBank/DDBJ whole genome shotgun (WGS) entry which is preliminary data.</text>
</comment>
<keyword evidence="11" id="KW-1185">Reference proteome</keyword>
<keyword evidence="6" id="KW-0249">Electron transport</keyword>
<evidence type="ECO:0000256" key="6">
    <source>
        <dbReference type="ARBA" id="ARBA00022982"/>
    </source>
</evidence>
<evidence type="ECO:0000313" key="11">
    <source>
        <dbReference type="Proteomes" id="UP000289546"/>
    </source>
</evidence>
<gene>
    <name evidence="10" type="ORF">XH99_04770</name>
</gene>
<evidence type="ECO:0000256" key="7">
    <source>
        <dbReference type="ARBA" id="ARBA00023004"/>
    </source>
</evidence>
<dbReference type="InterPro" id="IPR036909">
    <property type="entry name" value="Cyt_c-like_dom_sf"/>
</dbReference>
<evidence type="ECO:0000256" key="1">
    <source>
        <dbReference type="ARBA" id="ARBA00001926"/>
    </source>
</evidence>
<evidence type="ECO:0000256" key="4">
    <source>
        <dbReference type="ARBA" id="ARBA00022660"/>
    </source>
</evidence>
<keyword evidence="5 8" id="KW-0479">Metal-binding</keyword>
<keyword evidence="4" id="KW-0679">Respiratory chain</keyword>
<dbReference type="GO" id="GO:0020037">
    <property type="term" value="F:heme binding"/>
    <property type="evidence" value="ECO:0007669"/>
    <property type="project" value="InterPro"/>
</dbReference>
<dbReference type="GO" id="GO:0005506">
    <property type="term" value="F:iron ion binding"/>
    <property type="evidence" value="ECO:0007669"/>
    <property type="project" value="InterPro"/>
</dbReference>
<evidence type="ECO:0000256" key="8">
    <source>
        <dbReference type="PROSITE-ProRule" id="PRU00433"/>
    </source>
</evidence>
<dbReference type="PANTHER" id="PTHR33751:SF13">
    <property type="entry name" value="CYTOCHROME BC1 COMPLEX CYTOCHROME C SUBUNIT"/>
    <property type="match status" value="1"/>
</dbReference>
<keyword evidence="7 8" id="KW-0408">Iron</keyword>
<protein>
    <recommendedName>
        <fullName evidence="9">Cytochrome c domain-containing protein</fullName>
    </recommendedName>
</protein>
<evidence type="ECO:0000313" key="10">
    <source>
        <dbReference type="EMBL" id="RXH37429.1"/>
    </source>
</evidence>
<accession>A0A4Q0SG57</accession>
<dbReference type="InterPro" id="IPR008168">
    <property type="entry name" value="Cyt_C_IC"/>
</dbReference>
<dbReference type="GO" id="GO:0009055">
    <property type="term" value="F:electron transfer activity"/>
    <property type="evidence" value="ECO:0007669"/>
    <property type="project" value="InterPro"/>
</dbReference>
<evidence type="ECO:0000256" key="5">
    <source>
        <dbReference type="ARBA" id="ARBA00022723"/>
    </source>
</evidence>
<keyword evidence="3 8" id="KW-0349">Heme</keyword>
<evidence type="ECO:0000256" key="2">
    <source>
        <dbReference type="ARBA" id="ARBA00022448"/>
    </source>
</evidence>
<dbReference type="InterPro" id="IPR009056">
    <property type="entry name" value="Cyt_c-like_dom"/>
</dbReference>
<reference evidence="10 11" key="1">
    <citation type="submission" date="2015-04" db="EMBL/GenBank/DDBJ databases">
        <title>Comparative genomics of rhizobia nodulating Arachis hypogaea in China.</title>
        <authorList>
            <person name="Li Y."/>
        </authorList>
    </citation>
    <scope>NUCLEOTIDE SEQUENCE [LARGE SCALE GENOMIC DNA]</scope>
    <source>
        <strain evidence="10 11">CCBAU 51757</strain>
    </source>
</reference>
<dbReference type="Gene3D" id="1.10.760.10">
    <property type="entry name" value="Cytochrome c-like domain"/>
    <property type="match status" value="1"/>
</dbReference>
<dbReference type="InterPro" id="IPR050597">
    <property type="entry name" value="Cytochrome_c_Oxidase_Subunit"/>
</dbReference>
<dbReference type="PANTHER" id="PTHR33751">
    <property type="entry name" value="CBB3-TYPE CYTOCHROME C OXIDASE SUBUNIT FIXP"/>
    <property type="match status" value="1"/>
</dbReference>
<organism evidence="10 11">
    <name type="scientific">Bradyrhizobium nanningense</name>
    <dbReference type="NCBI Taxonomy" id="1325118"/>
    <lineage>
        <taxon>Bacteria</taxon>
        <taxon>Pseudomonadati</taxon>
        <taxon>Pseudomonadota</taxon>
        <taxon>Alphaproteobacteria</taxon>
        <taxon>Hyphomicrobiales</taxon>
        <taxon>Nitrobacteraceae</taxon>
        <taxon>Bradyrhizobium</taxon>
    </lineage>
</organism>
<keyword evidence="2" id="KW-0813">Transport</keyword>
<proteinExistence type="predicted"/>
<evidence type="ECO:0000259" key="9">
    <source>
        <dbReference type="PROSITE" id="PS51007"/>
    </source>
</evidence>
<dbReference type="SUPFAM" id="SSF46626">
    <property type="entry name" value="Cytochrome c"/>
    <property type="match status" value="1"/>
</dbReference>
<dbReference type="Pfam" id="PF13442">
    <property type="entry name" value="Cytochrome_CBB3"/>
    <property type="match status" value="1"/>
</dbReference>
<dbReference type="EMBL" id="LBJQ01000009">
    <property type="protein sequence ID" value="RXH37429.1"/>
    <property type="molecule type" value="Genomic_DNA"/>
</dbReference>
<dbReference type="Proteomes" id="UP000289546">
    <property type="component" value="Unassembled WGS sequence"/>
</dbReference>